<dbReference type="Proteomes" id="UP000811619">
    <property type="component" value="Unassembled WGS sequence"/>
</dbReference>
<protein>
    <submittedName>
        <fullName evidence="2">Uncharacterized protein</fullName>
    </submittedName>
</protein>
<evidence type="ECO:0000256" key="1">
    <source>
        <dbReference type="SAM" id="MobiDB-lite"/>
    </source>
</evidence>
<keyword evidence="3" id="KW-1185">Reference proteome</keyword>
<feature type="region of interest" description="Disordered" evidence="1">
    <location>
        <begin position="1"/>
        <end position="51"/>
    </location>
</feature>
<dbReference type="EMBL" id="SRPY01000262">
    <property type="protein sequence ID" value="KAG5926499.1"/>
    <property type="molecule type" value="Genomic_DNA"/>
</dbReference>
<gene>
    <name evidence="2" type="ORF">E4U42_003255</name>
</gene>
<evidence type="ECO:0000313" key="3">
    <source>
        <dbReference type="Proteomes" id="UP000811619"/>
    </source>
</evidence>
<name>A0A8K0J7I9_9HYPO</name>
<feature type="region of interest" description="Disordered" evidence="1">
    <location>
        <begin position="69"/>
        <end position="90"/>
    </location>
</feature>
<dbReference type="AlphaFoldDB" id="A0A8K0J7I9"/>
<feature type="compositionally biased region" description="Polar residues" evidence="1">
    <location>
        <begin position="26"/>
        <end position="48"/>
    </location>
</feature>
<accession>A0A8K0J7I9</accession>
<evidence type="ECO:0000313" key="2">
    <source>
        <dbReference type="EMBL" id="KAG5926499.1"/>
    </source>
</evidence>
<sequence>MPSQTTHLGFRAKTAKNAAMSPSPVHEQSQRASSSGTSLDSPTWQSQGYERISHHAPLRAVWNQHRSSLRTTKIPSDYVPETSWPPLGGN</sequence>
<comment type="caution">
    <text evidence="2">The sequence shown here is derived from an EMBL/GenBank/DDBJ whole genome shotgun (WGS) entry which is preliminary data.</text>
</comment>
<proteinExistence type="predicted"/>
<organism evidence="2 3">
    <name type="scientific">Claviceps africana</name>
    <dbReference type="NCBI Taxonomy" id="83212"/>
    <lineage>
        <taxon>Eukaryota</taxon>
        <taxon>Fungi</taxon>
        <taxon>Dikarya</taxon>
        <taxon>Ascomycota</taxon>
        <taxon>Pezizomycotina</taxon>
        <taxon>Sordariomycetes</taxon>
        <taxon>Hypocreomycetidae</taxon>
        <taxon>Hypocreales</taxon>
        <taxon>Clavicipitaceae</taxon>
        <taxon>Claviceps</taxon>
    </lineage>
</organism>
<reference evidence="2" key="1">
    <citation type="journal article" date="2020" name="bioRxiv">
        <title>Whole genome comparisons of ergot fungi reveals the divergence and evolution of species within the genus Claviceps are the result of varying mechanisms driving genome evolution and host range expansion.</title>
        <authorList>
            <person name="Wyka S.A."/>
            <person name="Mondo S.J."/>
            <person name="Liu M."/>
            <person name="Dettman J."/>
            <person name="Nalam V."/>
            <person name="Broders K.D."/>
        </authorList>
    </citation>
    <scope>NUCLEOTIDE SEQUENCE</scope>
    <source>
        <strain evidence="2">CCC 489</strain>
    </source>
</reference>